<comment type="caution">
    <text evidence="2">The sequence shown here is derived from an EMBL/GenBank/DDBJ whole genome shotgun (WGS) entry which is preliminary data.</text>
</comment>
<proteinExistence type="predicted"/>
<feature type="region of interest" description="Disordered" evidence="1">
    <location>
        <begin position="16"/>
        <end position="36"/>
    </location>
</feature>
<organism evidence="2 3">
    <name type="scientific">Streblomastix strix</name>
    <dbReference type="NCBI Taxonomy" id="222440"/>
    <lineage>
        <taxon>Eukaryota</taxon>
        <taxon>Metamonada</taxon>
        <taxon>Preaxostyla</taxon>
        <taxon>Oxymonadida</taxon>
        <taxon>Streblomastigidae</taxon>
        <taxon>Streblomastix</taxon>
    </lineage>
</organism>
<dbReference type="PANTHER" id="PTHR33050:SF7">
    <property type="entry name" value="RIBONUCLEASE H"/>
    <property type="match status" value="1"/>
</dbReference>
<dbReference type="Proteomes" id="UP000324800">
    <property type="component" value="Unassembled WGS sequence"/>
</dbReference>
<evidence type="ECO:0000313" key="2">
    <source>
        <dbReference type="EMBL" id="KAA6395724.1"/>
    </source>
</evidence>
<feature type="region of interest" description="Disordered" evidence="1">
    <location>
        <begin position="116"/>
        <end position="173"/>
    </location>
</feature>
<feature type="compositionally biased region" description="Basic and acidic residues" evidence="1">
    <location>
        <begin position="119"/>
        <end position="133"/>
    </location>
</feature>
<evidence type="ECO:0000256" key="1">
    <source>
        <dbReference type="SAM" id="MobiDB-lite"/>
    </source>
</evidence>
<protein>
    <submittedName>
        <fullName evidence="2">Uncharacterized protein</fullName>
    </submittedName>
</protein>
<dbReference type="EMBL" id="SNRW01001607">
    <property type="protein sequence ID" value="KAA6395724.1"/>
    <property type="molecule type" value="Genomic_DNA"/>
</dbReference>
<accession>A0A5J4WLA8</accession>
<name>A0A5J4WLA8_9EUKA</name>
<feature type="compositionally biased region" description="Basic and acidic residues" evidence="1">
    <location>
        <begin position="163"/>
        <end position="173"/>
    </location>
</feature>
<dbReference type="PANTHER" id="PTHR33050">
    <property type="entry name" value="REVERSE TRANSCRIPTASE DOMAIN-CONTAINING PROTEIN"/>
    <property type="match status" value="1"/>
</dbReference>
<gene>
    <name evidence="2" type="ORF">EZS28_008745</name>
</gene>
<feature type="compositionally biased region" description="Polar residues" evidence="1">
    <location>
        <begin position="16"/>
        <end position="31"/>
    </location>
</feature>
<dbReference type="AlphaFoldDB" id="A0A5J4WLA8"/>
<reference evidence="2 3" key="1">
    <citation type="submission" date="2019-03" db="EMBL/GenBank/DDBJ databases">
        <title>Single cell metagenomics reveals metabolic interactions within the superorganism composed of flagellate Streblomastix strix and complex community of Bacteroidetes bacteria on its surface.</title>
        <authorList>
            <person name="Treitli S.C."/>
            <person name="Kolisko M."/>
            <person name="Husnik F."/>
            <person name="Keeling P."/>
            <person name="Hampl V."/>
        </authorList>
    </citation>
    <scope>NUCLEOTIDE SEQUENCE [LARGE SCALE GENOMIC DNA]</scope>
    <source>
        <strain evidence="2">ST1C</strain>
    </source>
</reference>
<feature type="non-terminal residue" evidence="2">
    <location>
        <position position="1"/>
    </location>
</feature>
<sequence length="479" mass="54164">IQEDRLHILGDALRSSNSTSNIHENAQTSNDGSEKKVEVTNTSICGRHTITELGLVDVETRDSGNQELLNEFGMADSGGQKSNGTESGVRISGLALEYRGDDFLANSGYEKMHAQGVKINDEQSKEQRKESSKKASKFNWRNPIYRRQMETRASTHKVVGSSEKQDCKPERLEQPSSIDTVADERLKLVMGSNSNGCLQGRLGSNAKNAIIRKENSMGTLENSQAHIIQLERVEGTGVLTDNTVAIFNLNKRRAAFPLVGLVNSILLLAEQQQWKVEAQHIRGIMNKEPDSLSRLDRSGDYAINKDILHTALMKLKVEITMDAFATRINRQHKKFCSVIKDIRAMARDGLSVSWENQTQLFHPPIPLLLRTIRKVKEDHFRTAVIIAPKWPGQYWYTELLEITVQMIRLGWSEQVLIPGYRMKKKQQSLPPGEMYMFKVSYNQVRDCSGSCQKIMVQSKQQYREQQKHGMDNGEDTSQS</sequence>
<evidence type="ECO:0000313" key="3">
    <source>
        <dbReference type="Proteomes" id="UP000324800"/>
    </source>
</evidence>
<dbReference type="InterPro" id="IPR052055">
    <property type="entry name" value="Hepadnavirus_pol/RT"/>
</dbReference>